<comment type="caution">
    <text evidence="5">The sequence shown here is derived from an EMBL/GenBank/DDBJ whole genome shotgun (WGS) entry which is preliminary data.</text>
</comment>
<dbReference type="Proteomes" id="UP001150538">
    <property type="component" value="Unassembled WGS sequence"/>
</dbReference>
<dbReference type="OrthoDB" id="2155372at2759"/>
<dbReference type="GO" id="GO:0019825">
    <property type="term" value="F:oxygen binding"/>
    <property type="evidence" value="ECO:0007669"/>
    <property type="project" value="InterPro"/>
</dbReference>
<sequence length="143" mass="16273">MSGSTLQGSSLPPMYRNNPEIQQQVRQVQSTLACNQEMVSGVVDIFYNINVRDERVNLFFSGVDMGRLRRMLVKYLMHVLGGEEYNGKSMRAAHRHLLDITDAHYDAILENLSRAFLLYGCSQSYTERVIAVAETLRDDVIGR</sequence>
<dbReference type="Pfam" id="PF01152">
    <property type="entry name" value="Bac_globin"/>
    <property type="match status" value="1"/>
</dbReference>
<reference evidence="5" key="1">
    <citation type="submission" date="2022-07" db="EMBL/GenBank/DDBJ databases">
        <title>Phylogenomic reconstructions and comparative analyses of Kickxellomycotina fungi.</title>
        <authorList>
            <person name="Reynolds N.K."/>
            <person name="Stajich J.E."/>
            <person name="Barry K."/>
            <person name="Grigoriev I.V."/>
            <person name="Crous P."/>
            <person name="Smith M.E."/>
        </authorList>
    </citation>
    <scope>NUCLEOTIDE SEQUENCE</scope>
    <source>
        <strain evidence="5">NBRC 100468</strain>
    </source>
</reference>
<dbReference type="CDD" id="cd00454">
    <property type="entry name" value="TrHb1_N"/>
    <property type="match status" value="1"/>
</dbReference>
<name>A0A9W7ZW13_9FUNG</name>
<keyword evidence="4" id="KW-0408">Iron</keyword>
<dbReference type="GO" id="GO:0020037">
    <property type="term" value="F:heme binding"/>
    <property type="evidence" value="ECO:0007669"/>
    <property type="project" value="InterPro"/>
</dbReference>
<accession>A0A9W7ZW13</accession>
<proteinExistence type="predicted"/>
<gene>
    <name evidence="5" type="ORF">H4219_005076</name>
</gene>
<dbReference type="InterPro" id="IPR012292">
    <property type="entry name" value="Globin/Proto"/>
</dbReference>
<protein>
    <submittedName>
        <fullName evidence="5">Uncharacterized protein</fullName>
    </submittedName>
</protein>
<evidence type="ECO:0000256" key="2">
    <source>
        <dbReference type="ARBA" id="ARBA00022617"/>
    </source>
</evidence>
<keyword evidence="2" id="KW-0349">Heme</keyword>
<dbReference type="EMBL" id="JANBPU010000241">
    <property type="protein sequence ID" value="KAJ1913753.1"/>
    <property type="molecule type" value="Genomic_DNA"/>
</dbReference>
<evidence type="ECO:0000313" key="6">
    <source>
        <dbReference type="Proteomes" id="UP001150538"/>
    </source>
</evidence>
<evidence type="ECO:0000256" key="1">
    <source>
        <dbReference type="ARBA" id="ARBA00022448"/>
    </source>
</evidence>
<evidence type="ECO:0000313" key="5">
    <source>
        <dbReference type="EMBL" id="KAJ1913753.1"/>
    </source>
</evidence>
<dbReference type="Gene3D" id="1.10.490.10">
    <property type="entry name" value="Globins"/>
    <property type="match status" value="1"/>
</dbReference>
<keyword evidence="1" id="KW-0813">Transport</keyword>
<evidence type="ECO:0000256" key="4">
    <source>
        <dbReference type="ARBA" id="ARBA00023004"/>
    </source>
</evidence>
<dbReference type="SUPFAM" id="SSF46458">
    <property type="entry name" value="Globin-like"/>
    <property type="match status" value="1"/>
</dbReference>
<dbReference type="GO" id="GO:0046872">
    <property type="term" value="F:metal ion binding"/>
    <property type="evidence" value="ECO:0007669"/>
    <property type="project" value="UniProtKB-KW"/>
</dbReference>
<dbReference type="InterPro" id="IPR009050">
    <property type="entry name" value="Globin-like_sf"/>
</dbReference>
<keyword evidence="3" id="KW-0479">Metal-binding</keyword>
<keyword evidence="6" id="KW-1185">Reference proteome</keyword>
<evidence type="ECO:0000256" key="3">
    <source>
        <dbReference type="ARBA" id="ARBA00022723"/>
    </source>
</evidence>
<dbReference type="AlphaFoldDB" id="A0A9W7ZW13"/>
<dbReference type="InterPro" id="IPR001486">
    <property type="entry name" value="Hemoglobin_trunc"/>
</dbReference>
<organism evidence="5 6">
    <name type="scientific">Mycoemilia scoparia</name>
    <dbReference type="NCBI Taxonomy" id="417184"/>
    <lineage>
        <taxon>Eukaryota</taxon>
        <taxon>Fungi</taxon>
        <taxon>Fungi incertae sedis</taxon>
        <taxon>Zoopagomycota</taxon>
        <taxon>Kickxellomycotina</taxon>
        <taxon>Kickxellomycetes</taxon>
        <taxon>Kickxellales</taxon>
        <taxon>Kickxellaceae</taxon>
        <taxon>Mycoemilia</taxon>
    </lineage>
</organism>